<dbReference type="EMBL" id="NQXA01000003">
    <property type="protein sequence ID" value="PHQ29805.1"/>
    <property type="molecule type" value="Genomic_DNA"/>
</dbReference>
<keyword evidence="2" id="KW-1185">Reference proteome</keyword>
<dbReference type="RefSeq" id="WP_099645647.1">
    <property type="nucleotide sequence ID" value="NZ_KZ319289.1"/>
</dbReference>
<reference evidence="1 2" key="1">
    <citation type="submission" date="2017-08" db="EMBL/GenBank/DDBJ databases">
        <title>The whole genome shortgun sequences of strain Leeuwenhoekiella nanhaiensis G18 from the South China Sea.</title>
        <authorList>
            <person name="Liu Q."/>
        </authorList>
    </citation>
    <scope>NUCLEOTIDE SEQUENCE [LARGE SCALE GENOMIC DNA]</scope>
    <source>
        <strain evidence="1 2">G18</strain>
    </source>
</reference>
<comment type="caution">
    <text evidence="1">The sequence shown here is derived from an EMBL/GenBank/DDBJ whole genome shotgun (WGS) entry which is preliminary data.</text>
</comment>
<accession>A0A2G1VSS7</accession>
<organism evidence="1 2">
    <name type="scientific">Leeuwenhoekiella nanhaiensis</name>
    <dbReference type="NCBI Taxonomy" id="1655491"/>
    <lineage>
        <taxon>Bacteria</taxon>
        <taxon>Pseudomonadati</taxon>
        <taxon>Bacteroidota</taxon>
        <taxon>Flavobacteriia</taxon>
        <taxon>Flavobacteriales</taxon>
        <taxon>Flavobacteriaceae</taxon>
        <taxon>Leeuwenhoekiella</taxon>
    </lineage>
</organism>
<proteinExistence type="predicted"/>
<protein>
    <submittedName>
        <fullName evidence="1">Uncharacterized protein</fullName>
    </submittedName>
</protein>
<gene>
    <name evidence="1" type="ORF">CJ305_07490</name>
</gene>
<evidence type="ECO:0000313" key="1">
    <source>
        <dbReference type="EMBL" id="PHQ29805.1"/>
    </source>
</evidence>
<sequence length="137" mass="16095">MIESLTPEEIQNLFDYECVEVEEESFEEFKLRYEGFGSDFYQFLSIKYPLIFHCLRFYKAVRPTGKCSGIMNIANTKDSYAHFLFKNFALVIGLDPETPQISIHNYKSGIEVGYWSEKPFEELNAFIENEVMPIFKN</sequence>
<evidence type="ECO:0000313" key="2">
    <source>
        <dbReference type="Proteomes" id="UP000229433"/>
    </source>
</evidence>
<name>A0A2G1VSS7_9FLAO</name>
<dbReference type="Proteomes" id="UP000229433">
    <property type="component" value="Unassembled WGS sequence"/>
</dbReference>
<dbReference type="AlphaFoldDB" id="A0A2G1VSS7"/>